<dbReference type="AlphaFoldDB" id="Q07PD1"/>
<dbReference type="Gene3D" id="3.50.30.80">
    <property type="entry name" value="IlvD/EDD C-terminal domain-like"/>
    <property type="match status" value="1"/>
</dbReference>
<keyword evidence="4" id="KW-0411">Iron-sulfur</keyword>
<dbReference type="GO" id="GO:0046872">
    <property type="term" value="F:metal ion binding"/>
    <property type="evidence" value="ECO:0007669"/>
    <property type="project" value="UniProtKB-KW"/>
</dbReference>
<evidence type="ECO:0000256" key="5">
    <source>
        <dbReference type="ARBA" id="ARBA00023239"/>
    </source>
</evidence>
<evidence type="ECO:0000256" key="3">
    <source>
        <dbReference type="ARBA" id="ARBA00023004"/>
    </source>
</evidence>
<dbReference type="EC" id="4.2.1.9" evidence="8"/>
<dbReference type="InterPro" id="IPR052352">
    <property type="entry name" value="Sugar_Degrad_Dehydratases"/>
</dbReference>
<evidence type="ECO:0000256" key="1">
    <source>
        <dbReference type="ARBA" id="ARBA00006486"/>
    </source>
</evidence>
<dbReference type="HOGENOM" id="CLU_014271_3_0_5"/>
<organism evidence="8">
    <name type="scientific">Rhodopseudomonas palustris (strain BisA53)</name>
    <dbReference type="NCBI Taxonomy" id="316055"/>
    <lineage>
        <taxon>Bacteria</taxon>
        <taxon>Pseudomonadati</taxon>
        <taxon>Pseudomonadota</taxon>
        <taxon>Alphaproteobacteria</taxon>
        <taxon>Hyphomicrobiales</taxon>
        <taxon>Nitrobacteraceae</taxon>
        <taxon>Rhodopseudomonas</taxon>
    </lineage>
</organism>
<evidence type="ECO:0000256" key="2">
    <source>
        <dbReference type="ARBA" id="ARBA00022723"/>
    </source>
</evidence>
<feature type="domain" description="Dihydroxy-acid/6-phosphogluconate dehydratase N-terminal" evidence="6">
    <location>
        <begin position="38"/>
        <end position="349"/>
    </location>
</feature>
<dbReference type="KEGG" id="rpe:RPE_2261"/>
<dbReference type="OrthoDB" id="7793094at2"/>
<dbReference type="PROSITE" id="PS00886">
    <property type="entry name" value="ILVD_EDD_1"/>
    <property type="match status" value="1"/>
</dbReference>
<keyword evidence="5 8" id="KW-0456">Lyase</keyword>
<dbReference type="GO" id="GO:0004160">
    <property type="term" value="F:dihydroxy-acid dehydratase activity"/>
    <property type="evidence" value="ECO:0007669"/>
    <property type="project" value="UniProtKB-EC"/>
</dbReference>
<gene>
    <name evidence="8" type="ordered locus">RPE_2261</name>
</gene>
<evidence type="ECO:0000313" key="8">
    <source>
        <dbReference type="EMBL" id="ABJ06203.1"/>
    </source>
</evidence>
<comment type="similarity">
    <text evidence="1">Belongs to the IlvD/Edd family.</text>
</comment>
<dbReference type="SUPFAM" id="SSF52016">
    <property type="entry name" value="LeuD/IlvD-like"/>
    <property type="match status" value="1"/>
</dbReference>
<proteinExistence type="inferred from homology"/>
<accession>Q07PD1</accession>
<dbReference type="InterPro" id="IPR042096">
    <property type="entry name" value="Dihydro-acid_dehy_C"/>
</dbReference>
<dbReference type="GO" id="GO:0051536">
    <property type="term" value="F:iron-sulfur cluster binding"/>
    <property type="evidence" value="ECO:0007669"/>
    <property type="project" value="UniProtKB-KW"/>
</dbReference>
<dbReference type="EMBL" id="CP000463">
    <property type="protein sequence ID" value="ABJ06203.1"/>
    <property type="molecule type" value="Genomic_DNA"/>
</dbReference>
<keyword evidence="2" id="KW-0479">Metal-binding</keyword>
<dbReference type="InterPro" id="IPR000581">
    <property type="entry name" value="ILV_EDD_N"/>
</dbReference>
<dbReference type="Pfam" id="PF00920">
    <property type="entry name" value="ILVD_EDD_N"/>
    <property type="match status" value="1"/>
</dbReference>
<feature type="domain" description="Dihydroxy-acid/6-phosphogluconate dehydratase C-terminal" evidence="7">
    <location>
        <begin position="362"/>
        <end position="556"/>
    </location>
</feature>
<dbReference type="InterPro" id="IPR020558">
    <property type="entry name" value="DiOHA_6PGluconate_deHydtase_CS"/>
</dbReference>
<evidence type="ECO:0000259" key="7">
    <source>
        <dbReference type="Pfam" id="PF24877"/>
    </source>
</evidence>
<sequence>MADGLRKGLTSYGDAEFSLFLRKAFIKAMGYSDDALDRPIVGITNTHSDYNPCHGNVPQIIEAVKRGVMLAGALPMVFPTISIGESFAHPTSMYLRNLMAMETEEMIRAQPMDAVVVIGGCDKTLPAQVMAAVSADLPTVVIPVGPMVVGHHQGEVLGACTDCRRLWAKYRAGAIDEAEIEAVNARLAPSVGTCMVMGTASTMACLTEAMGLSLPMSATIPAPHAERFRSAEQSGRLAAAMAKAKGPRPSEVLTEASFRNAQVVLQAIGGSSNGLIHLAAIAGRAAQRIDLAAFDKTGRDVPVLVDLKPSGDHYMEHFHHAGGVPKLLAQLGELIDLDATTISGATLREVVAKAEHVPGQDAIRPRDNPIRREGALAVLTGNLAPRGAVIKHSAASPQLLQHTGRAIVFDSVEDMARRIDDPDLDVNADDVLVLRRAGPKGAPGMPEAGYLPIPQKLARQGVKDMVRISDARMSGTAFGTIVLHIAPESADGGPLALVQNGDLIRLDVAARRIDVLVDDGELDRRRAALPRTTLQRPARGYARLFHDHVLQADEGCDFDFLTAQGRNA</sequence>
<dbReference type="eggNOG" id="COG0129">
    <property type="taxonomic scope" value="Bacteria"/>
</dbReference>
<evidence type="ECO:0000256" key="4">
    <source>
        <dbReference type="ARBA" id="ARBA00023014"/>
    </source>
</evidence>
<keyword evidence="3" id="KW-0408">Iron</keyword>
<protein>
    <submittedName>
        <fullName evidence="8">Dihydroxyacid dehydratase</fullName>
        <ecNumber evidence="8">4.2.1.9</ecNumber>
    </submittedName>
</protein>
<dbReference type="PANTHER" id="PTHR43183">
    <property type="entry name" value="HYPOTHETICAL DIHYDROXYACID DEHYDRATASE (EUROFUNG)-RELATED"/>
    <property type="match status" value="1"/>
</dbReference>
<name>Q07PD1_RHOP5</name>
<dbReference type="Pfam" id="PF24877">
    <property type="entry name" value="ILV_EDD_C"/>
    <property type="match status" value="1"/>
</dbReference>
<dbReference type="InterPro" id="IPR037237">
    <property type="entry name" value="IlvD/EDD_N"/>
</dbReference>
<dbReference type="NCBIfam" id="NF004784">
    <property type="entry name" value="PRK06131.1"/>
    <property type="match status" value="1"/>
</dbReference>
<dbReference type="STRING" id="316055.RPE_2261"/>
<dbReference type="SUPFAM" id="SSF143975">
    <property type="entry name" value="IlvD/EDD N-terminal domain-like"/>
    <property type="match status" value="1"/>
</dbReference>
<dbReference type="PANTHER" id="PTHR43183:SF1">
    <property type="entry name" value="HYPOTHETICAL DIHYDROXY-ACID DEHYDRATASE (EUROFUNG)-RELATED"/>
    <property type="match status" value="1"/>
</dbReference>
<dbReference type="FunFam" id="3.50.30.80:FF:000001">
    <property type="entry name" value="Dihydroxy-acid dehydratase"/>
    <property type="match status" value="1"/>
</dbReference>
<dbReference type="InterPro" id="IPR056740">
    <property type="entry name" value="ILV_EDD_C"/>
</dbReference>
<evidence type="ECO:0000259" key="6">
    <source>
        <dbReference type="Pfam" id="PF00920"/>
    </source>
</evidence>
<reference evidence="8" key="1">
    <citation type="submission" date="2006-09" db="EMBL/GenBank/DDBJ databases">
        <title>Complete sequence of Rhodopseudomonas palustris BisA53.</title>
        <authorList>
            <consortium name="US DOE Joint Genome Institute"/>
            <person name="Copeland A."/>
            <person name="Lucas S."/>
            <person name="Lapidus A."/>
            <person name="Barry K."/>
            <person name="Detter J.C."/>
            <person name="Glavina del Rio T."/>
            <person name="Hammon N."/>
            <person name="Israni S."/>
            <person name="Dalin E."/>
            <person name="Tice H."/>
            <person name="Pitluck S."/>
            <person name="Chain P."/>
            <person name="Malfatti S."/>
            <person name="Shin M."/>
            <person name="Vergez L."/>
            <person name="Schmutz J."/>
            <person name="Larimer F."/>
            <person name="Land M."/>
            <person name="Hauser L."/>
            <person name="Pelletier D.A."/>
            <person name="Kyrpides N."/>
            <person name="Kim E."/>
            <person name="Harwood C.S."/>
            <person name="Oda Y."/>
            <person name="Richardson P."/>
        </authorList>
    </citation>
    <scope>NUCLEOTIDE SEQUENCE [LARGE SCALE GENOMIC DNA]</scope>
    <source>
        <strain evidence="8">BisA53</strain>
    </source>
</reference>